<evidence type="ECO:0000313" key="4">
    <source>
        <dbReference type="Proteomes" id="UP000051638"/>
    </source>
</evidence>
<dbReference type="STRING" id="1423796.FC24_GL000103"/>
<organism evidence="3 4">
    <name type="scientific">Loigolactobacillus rennini DSM 20253</name>
    <dbReference type="NCBI Taxonomy" id="1423796"/>
    <lineage>
        <taxon>Bacteria</taxon>
        <taxon>Bacillati</taxon>
        <taxon>Bacillota</taxon>
        <taxon>Bacilli</taxon>
        <taxon>Lactobacillales</taxon>
        <taxon>Lactobacillaceae</taxon>
        <taxon>Loigolactobacillus</taxon>
    </lineage>
</organism>
<evidence type="ECO:0000256" key="1">
    <source>
        <dbReference type="SAM" id="Phobius"/>
    </source>
</evidence>
<dbReference type="Pfam" id="PF00326">
    <property type="entry name" value="Peptidase_S9"/>
    <property type="match status" value="1"/>
</dbReference>
<reference evidence="3 4" key="1">
    <citation type="journal article" date="2015" name="Genome Announc.">
        <title>Expanding the biotechnology potential of lactobacilli through comparative genomics of 213 strains and associated genera.</title>
        <authorList>
            <person name="Sun Z."/>
            <person name="Harris H.M."/>
            <person name="McCann A."/>
            <person name="Guo C."/>
            <person name="Argimon S."/>
            <person name="Zhang W."/>
            <person name="Yang X."/>
            <person name="Jeffery I.B."/>
            <person name="Cooney J.C."/>
            <person name="Kagawa T.F."/>
            <person name="Liu W."/>
            <person name="Song Y."/>
            <person name="Salvetti E."/>
            <person name="Wrobel A."/>
            <person name="Rasinkangas P."/>
            <person name="Parkhill J."/>
            <person name="Rea M.C."/>
            <person name="O'Sullivan O."/>
            <person name="Ritari J."/>
            <person name="Douillard F.P."/>
            <person name="Paul Ross R."/>
            <person name="Yang R."/>
            <person name="Briner A.E."/>
            <person name="Felis G.E."/>
            <person name="de Vos W.M."/>
            <person name="Barrangou R."/>
            <person name="Klaenhammer T.R."/>
            <person name="Caufield P.W."/>
            <person name="Cui Y."/>
            <person name="Zhang H."/>
            <person name="O'Toole P.W."/>
        </authorList>
    </citation>
    <scope>NUCLEOTIDE SEQUENCE [LARGE SCALE GENOMIC DNA]</scope>
    <source>
        <strain evidence="3 4">DSM 20253</strain>
    </source>
</reference>
<feature type="transmembrane region" description="Helical" evidence="1">
    <location>
        <begin position="6"/>
        <end position="27"/>
    </location>
</feature>
<dbReference type="Gene3D" id="3.40.50.1820">
    <property type="entry name" value="alpha/beta hydrolase"/>
    <property type="match status" value="1"/>
</dbReference>
<gene>
    <name evidence="3" type="ORF">FC24_GL000103</name>
</gene>
<dbReference type="EMBL" id="AYYI01000078">
    <property type="protein sequence ID" value="KRM94897.1"/>
    <property type="molecule type" value="Genomic_DNA"/>
</dbReference>
<dbReference type="AlphaFoldDB" id="A0A0R2CSX4"/>
<dbReference type="InterPro" id="IPR001375">
    <property type="entry name" value="Peptidase_S9_cat"/>
</dbReference>
<dbReference type="GO" id="GO:0008236">
    <property type="term" value="F:serine-type peptidase activity"/>
    <property type="evidence" value="ECO:0007669"/>
    <property type="project" value="InterPro"/>
</dbReference>
<dbReference type="GO" id="GO:0006508">
    <property type="term" value="P:proteolysis"/>
    <property type="evidence" value="ECO:0007669"/>
    <property type="project" value="InterPro"/>
</dbReference>
<keyword evidence="4" id="KW-1185">Reference proteome</keyword>
<evidence type="ECO:0000313" key="3">
    <source>
        <dbReference type="EMBL" id="KRM94897.1"/>
    </source>
</evidence>
<proteinExistence type="predicted"/>
<sequence length="309" mass="34905">MKRLWLSLTIIIGLLAIILFGASLYFYHVAIMPGEKTFIKSTQQLKSSDPLYQQKKWFVNVPKKHWQQTSQDGLKLVADYVPAKKPTHKTAIVAHGFMGSKEKMGAYAALFHQLGYNVLLPDNRSQGASQGNAIGYGWLDRKDYLNWARQVIRKNGTKSQIIMFGVSMGASGMVMASGEPQPTQIKAYIADSPFTSADAEITHQAQQLYHLPKWPLVPLVSLITKVRAGYSFKEANALKQIQKNHKPIFLIAGTKDTFVPYQMSQQLYARANQPKKLWLVPNAKHVTAFDHYPTLYTHKIKGFLTHYLP</sequence>
<comment type="caution">
    <text evidence="3">The sequence shown here is derived from an EMBL/GenBank/DDBJ whole genome shotgun (WGS) entry which is preliminary data.</text>
</comment>
<name>A0A0R2CSX4_9LACO</name>
<dbReference type="InterPro" id="IPR029058">
    <property type="entry name" value="AB_hydrolase_fold"/>
</dbReference>
<feature type="domain" description="Peptidase S9 prolyl oligopeptidase catalytic" evidence="2">
    <location>
        <begin position="109"/>
        <end position="308"/>
    </location>
</feature>
<keyword evidence="1" id="KW-0472">Membrane</keyword>
<dbReference type="RefSeq" id="WP_057874569.1">
    <property type="nucleotide sequence ID" value="NZ_AYYI01000078.1"/>
</dbReference>
<dbReference type="PANTHER" id="PTHR43358">
    <property type="entry name" value="ALPHA/BETA-HYDROLASE"/>
    <property type="match status" value="1"/>
</dbReference>
<dbReference type="PANTHER" id="PTHR43358:SF4">
    <property type="entry name" value="ALPHA_BETA HYDROLASE FOLD-1 DOMAIN-CONTAINING PROTEIN"/>
    <property type="match status" value="1"/>
</dbReference>
<dbReference type="InterPro" id="IPR052920">
    <property type="entry name" value="DNA-binding_regulatory"/>
</dbReference>
<dbReference type="OrthoDB" id="9776685at2"/>
<protein>
    <submittedName>
        <fullName evidence="3">Alpha beta fold family hydrolase</fullName>
    </submittedName>
</protein>
<keyword evidence="3" id="KW-0378">Hydrolase</keyword>
<dbReference type="PATRIC" id="fig|1423796.3.peg.105"/>
<evidence type="ECO:0000259" key="2">
    <source>
        <dbReference type="Pfam" id="PF00326"/>
    </source>
</evidence>
<keyword evidence="1" id="KW-0812">Transmembrane</keyword>
<accession>A0A0R2CSX4</accession>
<keyword evidence="1" id="KW-1133">Transmembrane helix</keyword>
<dbReference type="SUPFAM" id="SSF53474">
    <property type="entry name" value="alpha/beta-Hydrolases"/>
    <property type="match status" value="1"/>
</dbReference>
<dbReference type="Proteomes" id="UP000051638">
    <property type="component" value="Unassembled WGS sequence"/>
</dbReference>